<organism evidence="1 2">
    <name type="scientific">Methanococcus maripaludis OS7</name>
    <dbReference type="NCBI Taxonomy" id="637915"/>
    <lineage>
        <taxon>Archaea</taxon>
        <taxon>Methanobacteriati</taxon>
        <taxon>Methanobacteriota</taxon>
        <taxon>Methanomada group</taxon>
        <taxon>Methanococci</taxon>
        <taxon>Methanococcales</taxon>
        <taxon>Methanococcaceae</taxon>
        <taxon>Methanococcus</taxon>
    </lineage>
</organism>
<reference evidence="1 2" key="1">
    <citation type="submission" date="2009-06" db="EMBL/GenBank/DDBJ databases">
        <title>Molecular Evidence for Microbiologically Influenced Corrosion from genome of Methanogen.</title>
        <authorList>
            <person name="Ito N."/>
            <person name="Tsurumaru H."/>
            <person name="Shimizu A."/>
            <person name="Harada T."/>
            <person name="Hosoyama A."/>
            <person name="Horikawa H."/>
            <person name="Wakai S."/>
            <person name="Sasaki K."/>
            <person name="Nishijima K."/>
            <person name="Ataku H."/>
            <person name="Yamazaki J."/>
            <person name="Mise M."/>
            <person name="Yamazaki S."/>
            <person name="Tanikawa S."/>
            <person name="Harayama S."/>
            <person name="Fujita N."/>
        </authorList>
    </citation>
    <scope>NUCLEOTIDE SEQUENCE [LARGE SCALE GENOMIC DNA]</scope>
    <source>
        <strain evidence="2">OS7 ( NBRC 103642)</strain>
    </source>
</reference>
<name>A0A2Z5PGV2_METMI</name>
<gene>
    <name evidence="1" type="ORF">MMOS7_13360</name>
</gene>
<dbReference type="GeneID" id="10982802"/>
<dbReference type="KEGG" id="mmao:MMOS7_13360"/>
<sequence>MPLKKVAGLLSVFGLLLLTLFSGCIGNDYSSVEIVENSPYPEFIYLNKDMLKVITNKTSEHQTPDYFFIIFNGAYIDKNNYSKIAVKTPLWRFGSLFADENIKTKNGMIFLNSDYVQKPDLKYNKPLNYNDVIVYNKNYGIFIEIGEEYNYVELITENLNENRYFMENIDDIVGKNIINRTIIENEDLLLGTYVLENGIPVGDINNSLFKMNITSTF</sequence>
<dbReference type="AlphaFoldDB" id="A0A2Z5PGV2"/>
<dbReference type="RefSeq" id="WP_231856883.1">
    <property type="nucleotide sequence ID" value="NZ_AP011528.1"/>
</dbReference>
<dbReference type="PROSITE" id="PS51257">
    <property type="entry name" value="PROKAR_LIPOPROTEIN"/>
    <property type="match status" value="1"/>
</dbReference>
<accession>A0A2Z5PGV2</accession>
<evidence type="ECO:0000313" key="2">
    <source>
        <dbReference type="Proteomes" id="UP000263689"/>
    </source>
</evidence>
<proteinExistence type="predicted"/>
<dbReference type="Proteomes" id="UP000263689">
    <property type="component" value="Chromosome"/>
</dbReference>
<dbReference type="EMBL" id="AP011528">
    <property type="protein sequence ID" value="BAP63422.1"/>
    <property type="molecule type" value="Genomic_DNA"/>
</dbReference>
<protein>
    <submittedName>
        <fullName evidence="1">Uncharacterized protein</fullName>
    </submittedName>
</protein>
<evidence type="ECO:0000313" key="1">
    <source>
        <dbReference type="EMBL" id="BAP63422.1"/>
    </source>
</evidence>